<dbReference type="AlphaFoldDB" id="A0A0D7BCJ2"/>
<accession>A0A0D7BCJ2</accession>
<sequence length="209" mass="23122">MLDDSSGLGLHNLNVTHDCSKSSGLRMCIVQRRPRLNLAAWNSACPPPLLQRTVMRTPRNRPTIVKTVGSAPSAELLSGPQMKTEAARVLQLCPVHCGRRIGCLAAQTTLSPMLRRQIFPPRHPGEGVFIHNHSQQVVSGFECSSVVLHAALGSNTFWRRNMNAPLRRYPVSPMLRPRTPCPQTSPLDSERRTPTCTFPCNPTCTQLRA</sequence>
<dbReference type="Proteomes" id="UP000054007">
    <property type="component" value="Unassembled WGS sequence"/>
</dbReference>
<proteinExistence type="predicted"/>
<evidence type="ECO:0000313" key="2">
    <source>
        <dbReference type="Proteomes" id="UP000054007"/>
    </source>
</evidence>
<gene>
    <name evidence="1" type="ORF">CYLTODRAFT_277614</name>
</gene>
<dbReference type="EMBL" id="KN880514">
    <property type="protein sequence ID" value="KIY67889.1"/>
    <property type="molecule type" value="Genomic_DNA"/>
</dbReference>
<evidence type="ECO:0000313" key="1">
    <source>
        <dbReference type="EMBL" id="KIY67889.1"/>
    </source>
</evidence>
<reference evidence="1 2" key="1">
    <citation type="journal article" date="2015" name="Fungal Genet. Biol.">
        <title>Evolution of novel wood decay mechanisms in Agaricales revealed by the genome sequences of Fistulina hepatica and Cylindrobasidium torrendii.</title>
        <authorList>
            <person name="Floudas D."/>
            <person name="Held B.W."/>
            <person name="Riley R."/>
            <person name="Nagy L.G."/>
            <person name="Koehler G."/>
            <person name="Ransdell A.S."/>
            <person name="Younus H."/>
            <person name="Chow J."/>
            <person name="Chiniquy J."/>
            <person name="Lipzen A."/>
            <person name="Tritt A."/>
            <person name="Sun H."/>
            <person name="Haridas S."/>
            <person name="LaButti K."/>
            <person name="Ohm R.A."/>
            <person name="Kues U."/>
            <person name="Blanchette R.A."/>
            <person name="Grigoriev I.V."/>
            <person name="Minto R.E."/>
            <person name="Hibbett D.S."/>
        </authorList>
    </citation>
    <scope>NUCLEOTIDE SEQUENCE [LARGE SCALE GENOMIC DNA]</scope>
    <source>
        <strain evidence="1 2">FP15055 ss-10</strain>
    </source>
</reference>
<organism evidence="1 2">
    <name type="scientific">Cylindrobasidium torrendii FP15055 ss-10</name>
    <dbReference type="NCBI Taxonomy" id="1314674"/>
    <lineage>
        <taxon>Eukaryota</taxon>
        <taxon>Fungi</taxon>
        <taxon>Dikarya</taxon>
        <taxon>Basidiomycota</taxon>
        <taxon>Agaricomycotina</taxon>
        <taxon>Agaricomycetes</taxon>
        <taxon>Agaricomycetidae</taxon>
        <taxon>Agaricales</taxon>
        <taxon>Marasmiineae</taxon>
        <taxon>Physalacriaceae</taxon>
        <taxon>Cylindrobasidium</taxon>
    </lineage>
</organism>
<name>A0A0D7BCJ2_9AGAR</name>
<keyword evidence="2" id="KW-1185">Reference proteome</keyword>
<protein>
    <submittedName>
        <fullName evidence="1">Uncharacterized protein</fullName>
    </submittedName>
</protein>